<dbReference type="RefSeq" id="WP_029055840.1">
    <property type="nucleotide sequence ID" value="NZ_JAUOQO010000007.1"/>
</dbReference>
<keyword evidence="4 8" id="KW-0812">Transmembrane</keyword>
<keyword evidence="6 8" id="KW-0472">Membrane</keyword>
<protein>
    <submittedName>
        <fullName evidence="9">Urea transporter</fullName>
    </submittedName>
</protein>
<dbReference type="InterPro" id="IPR004937">
    <property type="entry name" value="Urea_transporter"/>
</dbReference>
<evidence type="ECO:0000256" key="1">
    <source>
        <dbReference type="ARBA" id="ARBA00004651"/>
    </source>
</evidence>
<accession>A0AAW7YPW2</accession>
<dbReference type="GO" id="GO:0015204">
    <property type="term" value="F:urea transmembrane transporter activity"/>
    <property type="evidence" value="ECO:0007669"/>
    <property type="project" value="InterPro"/>
</dbReference>
<organism evidence="9 10">
    <name type="scientific">Staphylococcus pasteuri_A</name>
    <dbReference type="NCBI Taxonomy" id="3062664"/>
    <lineage>
        <taxon>Bacteria</taxon>
        <taxon>Bacillati</taxon>
        <taxon>Bacillota</taxon>
        <taxon>Bacilli</taxon>
        <taxon>Bacillales</taxon>
        <taxon>Staphylococcaceae</taxon>
        <taxon>Staphylococcus</taxon>
    </lineage>
</organism>
<dbReference type="Proteomes" id="UP001170310">
    <property type="component" value="Unassembled WGS sequence"/>
</dbReference>
<name>A0AAW7YPW2_9STAP</name>
<keyword evidence="3" id="KW-1003">Cell membrane</keyword>
<feature type="transmembrane region" description="Helical" evidence="8">
    <location>
        <begin position="12"/>
        <end position="32"/>
    </location>
</feature>
<proteinExistence type="inferred from homology"/>
<reference evidence="9" key="1">
    <citation type="submission" date="2023-07" db="EMBL/GenBank/DDBJ databases">
        <title>Genome content predicts the carbon catabolic preferences of heterotrophic bacteria.</title>
        <authorList>
            <person name="Gralka M."/>
        </authorList>
    </citation>
    <scope>NUCLEOTIDE SEQUENCE</scope>
    <source>
        <strain evidence="9">E2R20</strain>
    </source>
</reference>
<feature type="transmembrane region" description="Helical" evidence="8">
    <location>
        <begin position="273"/>
        <end position="293"/>
    </location>
</feature>
<sequence length="303" mass="32774">MKSIQIILKNISQVLLINNHYTGLFILIALFVGNWKVGISALIGSIIAYILAPYINYSQEEIDNGLAGFNPVLTAIALTLFLNENWAGILITLMATILTLPVGSAIREWLKPYGIAMLTAPFVILTWFAVSISEQVKAVKTPLNLLPNTIKPVTSNSGHHLNLLHSILDGFSEVFLIPSVWAGLLILIGILIGSRKAFVFAIVGSIIGYLIVGLLGGNTDNINQGLFGYNLILTAIALGSTFKTSINTYVSAFLGLLLAVLLNLGLNTMLEPLGLPSLTMPFILATWIMLFAGRQNRDIGSRN</sequence>
<keyword evidence="5 8" id="KW-1133">Transmembrane helix</keyword>
<dbReference type="Gene3D" id="1.10.3430.10">
    <property type="entry name" value="Ammonium transporter AmtB like domains"/>
    <property type="match status" value="1"/>
</dbReference>
<dbReference type="GO" id="GO:0005886">
    <property type="term" value="C:plasma membrane"/>
    <property type="evidence" value="ECO:0007669"/>
    <property type="project" value="UniProtKB-SubCell"/>
</dbReference>
<dbReference type="GeneID" id="72469663"/>
<feature type="site" description="Important for channel permeability" evidence="7">
    <location>
        <position position="279"/>
    </location>
</feature>
<dbReference type="PANTHER" id="PTHR10464">
    <property type="entry name" value="UREA TRANSPORTER"/>
    <property type="match status" value="1"/>
</dbReference>
<dbReference type="InterPro" id="IPR017807">
    <property type="entry name" value="Urea_transporter_bac"/>
</dbReference>
<dbReference type="Pfam" id="PF03253">
    <property type="entry name" value="UT"/>
    <property type="match status" value="1"/>
</dbReference>
<feature type="transmembrane region" description="Helical" evidence="8">
    <location>
        <begin position="197"/>
        <end position="216"/>
    </location>
</feature>
<feature type="transmembrane region" description="Helical" evidence="8">
    <location>
        <begin position="113"/>
        <end position="132"/>
    </location>
</feature>
<evidence type="ECO:0000256" key="2">
    <source>
        <dbReference type="ARBA" id="ARBA00005914"/>
    </source>
</evidence>
<feature type="transmembrane region" description="Helical" evidence="8">
    <location>
        <begin position="222"/>
        <end position="242"/>
    </location>
</feature>
<evidence type="ECO:0000256" key="3">
    <source>
        <dbReference type="ARBA" id="ARBA00022475"/>
    </source>
</evidence>
<evidence type="ECO:0000256" key="6">
    <source>
        <dbReference type="ARBA" id="ARBA00023136"/>
    </source>
</evidence>
<comment type="similarity">
    <text evidence="2">Belongs to the urea transporter family.</text>
</comment>
<evidence type="ECO:0000313" key="10">
    <source>
        <dbReference type="Proteomes" id="UP001170310"/>
    </source>
</evidence>
<dbReference type="PIRSF" id="PIRSF016502">
    <property type="entry name" value="Urea_transporter"/>
    <property type="match status" value="1"/>
</dbReference>
<evidence type="ECO:0000313" key="9">
    <source>
        <dbReference type="EMBL" id="MDO6574309.1"/>
    </source>
</evidence>
<feature type="transmembrane region" description="Helical" evidence="8">
    <location>
        <begin position="64"/>
        <end position="82"/>
    </location>
</feature>
<dbReference type="NCBIfam" id="TIGR03441">
    <property type="entry name" value="urea_trans_yut"/>
    <property type="match status" value="1"/>
</dbReference>
<dbReference type="InterPro" id="IPR029020">
    <property type="entry name" value="Ammonium/urea_transptr"/>
</dbReference>
<dbReference type="AlphaFoldDB" id="A0AAW7YPW2"/>
<feature type="transmembrane region" description="Helical" evidence="8">
    <location>
        <begin position="174"/>
        <end position="192"/>
    </location>
</feature>
<evidence type="ECO:0000256" key="8">
    <source>
        <dbReference type="SAM" id="Phobius"/>
    </source>
</evidence>
<evidence type="ECO:0000256" key="4">
    <source>
        <dbReference type="ARBA" id="ARBA00022692"/>
    </source>
</evidence>
<comment type="caution">
    <text evidence="9">The sequence shown here is derived from an EMBL/GenBank/DDBJ whole genome shotgun (WGS) entry which is preliminary data.</text>
</comment>
<dbReference type="EMBL" id="JAUOQO010000007">
    <property type="protein sequence ID" value="MDO6574309.1"/>
    <property type="molecule type" value="Genomic_DNA"/>
</dbReference>
<feature type="transmembrane region" description="Helical" evidence="8">
    <location>
        <begin position="38"/>
        <end position="57"/>
    </location>
</feature>
<evidence type="ECO:0000256" key="5">
    <source>
        <dbReference type="ARBA" id="ARBA00022989"/>
    </source>
</evidence>
<gene>
    <name evidence="9" type="primary">yut</name>
    <name evidence="9" type="ORF">Q4528_09060</name>
</gene>
<feature type="transmembrane region" description="Helical" evidence="8">
    <location>
        <begin position="249"/>
        <end position="267"/>
    </location>
</feature>
<feature type="transmembrane region" description="Helical" evidence="8">
    <location>
        <begin position="88"/>
        <end position="106"/>
    </location>
</feature>
<dbReference type="FunFam" id="1.10.3430.10:FF:000014">
    <property type="entry name" value="Urea transporter DVU1160"/>
    <property type="match status" value="1"/>
</dbReference>
<keyword evidence="10" id="KW-1185">Reference proteome</keyword>
<evidence type="ECO:0000256" key="7">
    <source>
        <dbReference type="PIRSR" id="PIRSR016502-1"/>
    </source>
</evidence>
<comment type="subcellular location">
    <subcellularLocation>
        <location evidence="1">Cell membrane</location>
        <topology evidence="1">Multi-pass membrane protein</topology>
    </subcellularLocation>
</comment>
<dbReference type="PANTHER" id="PTHR10464:SF4">
    <property type="entry name" value="UREA TRANSPORTER"/>
    <property type="match status" value="1"/>
</dbReference>